<accession>A0A0A6RMM9</accession>
<organism evidence="1 2">
    <name type="scientific">Candidatus Thiomargarita nelsonii</name>
    <dbReference type="NCBI Taxonomy" id="1003181"/>
    <lineage>
        <taxon>Bacteria</taxon>
        <taxon>Pseudomonadati</taxon>
        <taxon>Pseudomonadota</taxon>
        <taxon>Gammaproteobacteria</taxon>
        <taxon>Thiotrichales</taxon>
        <taxon>Thiotrichaceae</taxon>
        <taxon>Thiomargarita</taxon>
    </lineage>
</organism>
<proteinExistence type="predicted"/>
<comment type="caution">
    <text evidence="1">The sequence shown here is derived from an EMBL/GenBank/DDBJ whole genome shotgun (WGS) entry which is preliminary data.</text>
</comment>
<sequence>MAPAGLKHIRHVKQAFDLRFVKKAQQIEVFNQTGDKITTLSERNAWQPVINKARLLKTLATQFDMRLKPIRIHLLEVKGLVGAAKLYPPYKKP</sequence>
<protein>
    <submittedName>
        <fullName evidence="1">Uncharacterized protein</fullName>
    </submittedName>
</protein>
<gene>
    <name evidence="1" type="ORF">PN36_30815</name>
</gene>
<keyword evidence="2" id="KW-1185">Reference proteome</keyword>
<reference evidence="1 2" key="1">
    <citation type="journal article" date="2016" name="Front. Microbiol.">
        <title>Single-Cell (Meta-)Genomics of a Dimorphic Candidatus Thiomargarita nelsonii Reveals Genomic Plasticity.</title>
        <authorList>
            <person name="Flood B.E."/>
            <person name="Fliss P."/>
            <person name="Jones D.S."/>
            <person name="Dick G.J."/>
            <person name="Jain S."/>
            <person name="Kaster A.K."/>
            <person name="Winkel M."/>
            <person name="Mussmann M."/>
            <person name="Bailey J."/>
        </authorList>
    </citation>
    <scope>NUCLEOTIDE SEQUENCE [LARGE SCALE GENOMIC DNA]</scope>
    <source>
        <strain evidence="1">Hydrate Ridge</strain>
    </source>
</reference>
<dbReference type="EMBL" id="JSZA02000235">
    <property type="protein sequence ID" value="KHD05081.1"/>
    <property type="molecule type" value="Genomic_DNA"/>
</dbReference>
<evidence type="ECO:0000313" key="2">
    <source>
        <dbReference type="Proteomes" id="UP000030428"/>
    </source>
</evidence>
<dbReference type="AlphaFoldDB" id="A0A0A6RMM9"/>
<evidence type="ECO:0000313" key="1">
    <source>
        <dbReference type="EMBL" id="KHD05081.1"/>
    </source>
</evidence>
<name>A0A0A6RMM9_9GAMM</name>
<dbReference type="Proteomes" id="UP000030428">
    <property type="component" value="Unassembled WGS sequence"/>
</dbReference>